<dbReference type="Proteomes" id="UP000006327">
    <property type="component" value="Unassembled WGS sequence"/>
</dbReference>
<dbReference type="AlphaFoldDB" id="K6YPX5"/>
<reference evidence="1 2" key="1">
    <citation type="journal article" date="2017" name="Antonie Van Leeuwenhoek">
        <title>Rhizobium rhizosphaerae sp. nov., a novel species isolated from rice rhizosphere.</title>
        <authorList>
            <person name="Zhao J.J."/>
            <person name="Zhang J."/>
            <person name="Zhang R.J."/>
            <person name="Zhang C.W."/>
            <person name="Yin H.Q."/>
            <person name="Zhang X.X."/>
        </authorList>
    </citation>
    <scope>NUCLEOTIDE SEQUENCE [LARGE SCALE GENOMIC DNA]</scope>
    <source>
        <strain evidence="1 2">BSs20135</strain>
    </source>
</reference>
<proteinExistence type="predicted"/>
<gene>
    <name evidence="1" type="ORF">GARC_1721</name>
</gene>
<name>K6YPX5_9ALTE</name>
<evidence type="ECO:0000313" key="1">
    <source>
        <dbReference type="EMBL" id="GAC18693.1"/>
    </source>
</evidence>
<protein>
    <recommendedName>
        <fullName evidence="3">Ferredoxin</fullName>
    </recommendedName>
</protein>
<dbReference type="InterPro" id="IPR012675">
    <property type="entry name" value="Beta-grasp_dom_sf"/>
</dbReference>
<dbReference type="EMBL" id="BAEO01000021">
    <property type="protein sequence ID" value="GAC18693.1"/>
    <property type="molecule type" value="Genomic_DNA"/>
</dbReference>
<accession>K6YPX5</accession>
<organism evidence="1 2">
    <name type="scientific">Paraglaciecola arctica BSs20135</name>
    <dbReference type="NCBI Taxonomy" id="493475"/>
    <lineage>
        <taxon>Bacteria</taxon>
        <taxon>Pseudomonadati</taxon>
        <taxon>Pseudomonadota</taxon>
        <taxon>Gammaproteobacteria</taxon>
        <taxon>Alteromonadales</taxon>
        <taxon>Alteromonadaceae</taxon>
        <taxon>Paraglaciecola</taxon>
    </lineage>
</organism>
<evidence type="ECO:0000313" key="2">
    <source>
        <dbReference type="Proteomes" id="UP000006327"/>
    </source>
</evidence>
<sequence>MLEGDYATKVMSRAKVSIEDEAKGIALACRILPESDLTICRVKD</sequence>
<dbReference type="Gene3D" id="3.10.20.30">
    <property type="match status" value="1"/>
</dbReference>
<dbReference type="STRING" id="493475.GARC_1721"/>
<keyword evidence="2" id="KW-1185">Reference proteome</keyword>
<evidence type="ECO:0008006" key="3">
    <source>
        <dbReference type="Google" id="ProtNLM"/>
    </source>
</evidence>
<comment type="caution">
    <text evidence="1">The sequence shown here is derived from an EMBL/GenBank/DDBJ whole genome shotgun (WGS) entry which is preliminary data.</text>
</comment>